<comment type="caution">
    <text evidence="2">The sequence shown here is derived from an EMBL/GenBank/DDBJ whole genome shotgun (WGS) entry which is preliminary data.</text>
</comment>
<dbReference type="InterPro" id="IPR043519">
    <property type="entry name" value="NT_sf"/>
</dbReference>
<feature type="domain" description="Polymerase nucleotidyl transferase" evidence="1">
    <location>
        <begin position="14"/>
        <end position="51"/>
    </location>
</feature>
<dbReference type="CDD" id="cd05403">
    <property type="entry name" value="NT_KNTase_like"/>
    <property type="match status" value="1"/>
</dbReference>
<evidence type="ECO:0000313" key="2">
    <source>
        <dbReference type="EMBL" id="TLS37927.1"/>
    </source>
</evidence>
<dbReference type="Gene3D" id="3.30.460.10">
    <property type="entry name" value="Beta Polymerase, domain 2"/>
    <property type="match status" value="1"/>
</dbReference>
<keyword evidence="2" id="KW-0808">Transferase</keyword>
<dbReference type="SUPFAM" id="SSF81301">
    <property type="entry name" value="Nucleotidyltransferase"/>
    <property type="match status" value="1"/>
</dbReference>
<protein>
    <submittedName>
        <fullName evidence="2">Nucleotidyltransferase domain-containing protein</fullName>
    </submittedName>
</protein>
<sequence>MTLKPKEAASLFIKEYFPDCDVAILAGSVVRGGATNKSDLDIIVIKEDEREYRASYKAFGWPVEVFFHNWDSPEFVMEMERRAGIPLFIRMCSDGVFLRENTRGAALKKDAMERLKKGPMPWSKDEIDQERYLLTDLVEDLEGSENDSENLFTVCTLSRKIPEFMLRTKQKWMGEGKWIFRSLKEADEQAALRLEQSLTAFFEQKDKKKLIELVDNELKPFGGRLFNGFSNSVFF</sequence>
<dbReference type="Proteomes" id="UP000308230">
    <property type="component" value="Unassembled WGS sequence"/>
</dbReference>
<dbReference type="EMBL" id="SWLG01000005">
    <property type="protein sequence ID" value="TLS37927.1"/>
    <property type="molecule type" value="Genomic_DNA"/>
</dbReference>
<evidence type="ECO:0000313" key="3">
    <source>
        <dbReference type="Proteomes" id="UP000308230"/>
    </source>
</evidence>
<reference evidence="2 3" key="1">
    <citation type="submission" date="2019-04" db="EMBL/GenBank/DDBJ databases">
        <title>Bacillus caeni sp. nov., a bacterium isolated from mangrove sediment.</title>
        <authorList>
            <person name="Huang H."/>
            <person name="Mo K."/>
            <person name="Hu Y."/>
        </authorList>
    </citation>
    <scope>NUCLEOTIDE SEQUENCE [LARGE SCALE GENOMIC DNA]</scope>
    <source>
        <strain evidence="2 3">HB172195</strain>
    </source>
</reference>
<proteinExistence type="predicted"/>
<dbReference type="OrthoDB" id="43980at2"/>
<dbReference type="GO" id="GO:0016779">
    <property type="term" value="F:nucleotidyltransferase activity"/>
    <property type="evidence" value="ECO:0007669"/>
    <property type="project" value="InterPro"/>
</dbReference>
<dbReference type="Pfam" id="PF01909">
    <property type="entry name" value="NTP_transf_2"/>
    <property type="match status" value="1"/>
</dbReference>
<gene>
    <name evidence="2" type="ORF">FCL54_08915</name>
</gene>
<keyword evidence="3" id="KW-1185">Reference proteome</keyword>
<name>A0A5R9F2W3_9BACL</name>
<evidence type="ECO:0000259" key="1">
    <source>
        <dbReference type="Pfam" id="PF01909"/>
    </source>
</evidence>
<dbReference type="InterPro" id="IPR002934">
    <property type="entry name" value="Polymerase_NTP_transf_dom"/>
</dbReference>
<dbReference type="AlphaFoldDB" id="A0A5R9F2W3"/>
<organism evidence="2 3">
    <name type="scientific">Exobacillus caeni</name>
    <dbReference type="NCBI Taxonomy" id="2574798"/>
    <lineage>
        <taxon>Bacteria</taxon>
        <taxon>Bacillati</taxon>
        <taxon>Bacillota</taxon>
        <taxon>Bacilli</taxon>
        <taxon>Bacillales</taxon>
        <taxon>Guptibacillaceae</taxon>
        <taxon>Exobacillus</taxon>
    </lineage>
</organism>
<accession>A0A5R9F2W3</accession>
<dbReference type="RefSeq" id="WP_138125478.1">
    <property type="nucleotide sequence ID" value="NZ_SWLG01000005.1"/>
</dbReference>